<gene>
    <name evidence="1" type="ORF">UFOVP389_40</name>
</gene>
<reference evidence="1" key="1">
    <citation type="submission" date="2020-05" db="EMBL/GenBank/DDBJ databases">
        <authorList>
            <person name="Chiriac C."/>
            <person name="Salcher M."/>
            <person name="Ghai R."/>
            <person name="Kavagutti S V."/>
        </authorList>
    </citation>
    <scope>NUCLEOTIDE SEQUENCE</scope>
</reference>
<organism evidence="1">
    <name type="scientific">uncultured Caudovirales phage</name>
    <dbReference type="NCBI Taxonomy" id="2100421"/>
    <lineage>
        <taxon>Viruses</taxon>
        <taxon>Duplodnaviria</taxon>
        <taxon>Heunggongvirae</taxon>
        <taxon>Uroviricota</taxon>
        <taxon>Caudoviricetes</taxon>
        <taxon>Peduoviridae</taxon>
        <taxon>Maltschvirus</taxon>
        <taxon>Maltschvirus maltsch</taxon>
    </lineage>
</organism>
<evidence type="ECO:0000313" key="1">
    <source>
        <dbReference type="EMBL" id="CAB5224165.1"/>
    </source>
</evidence>
<protein>
    <submittedName>
        <fullName evidence="1">Uncharacterized protein</fullName>
    </submittedName>
</protein>
<name>A0A6J7X519_9CAUD</name>
<sequence>MKPDSKPKLGPAGIRANIAHLEHRVQTAHDNWHCELNELQYWLDELNKITPDDSSVTTAEGMTPSFCTVKGGVQ</sequence>
<accession>A0A6J7X519</accession>
<dbReference type="EMBL" id="LR798332">
    <property type="protein sequence ID" value="CAB5224165.1"/>
    <property type="molecule type" value="Genomic_DNA"/>
</dbReference>
<proteinExistence type="predicted"/>